<evidence type="ECO:0000313" key="1">
    <source>
        <dbReference type="EMBL" id="GHO83161.1"/>
    </source>
</evidence>
<sequence>MQHMEYREGCAMLRKAGFTELEIERLNKLRTAYHEEELHPISETPPCGSWFNRAIRKLGSLCFQLAYSGSIFWPYDHTAF</sequence>
<name>A0ABQ3VDC4_9CHLR</name>
<organism evidence="1 2">
    <name type="scientific">Dictyobacter formicarum</name>
    <dbReference type="NCBI Taxonomy" id="2778368"/>
    <lineage>
        <taxon>Bacteria</taxon>
        <taxon>Bacillati</taxon>
        <taxon>Chloroflexota</taxon>
        <taxon>Ktedonobacteria</taxon>
        <taxon>Ktedonobacterales</taxon>
        <taxon>Dictyobacteraceae</taxon>
        <taxon>Dictyobacter</taxon>
    </lineage>
</organism>
<accession>A0ABQ3VDC4</accession>
<proteinExistence type="predicted"/>
<gene>
    <name evidence="1" type="ORF">KSZ_11670</name>
</gene>
<protein>
    <submittedName>
        <fullName evidence="1">Uncharacterized protein</fullName>
    </submittedName>
</protein>
<dbReference type="RefSeq" id="WP_201360827.1">
    <property type="nucleotide sequence ID" value="NZ_BNJJ01000003.1"/>
</dbReference>
<comment type="caution">
    <text evidence="1">The sequence shown here is derived from an EMBL/GenBank/DDBJ whole genome shotgun (WGS) entry which is preliminary data.</text>
</comment>
<keyword evidence="2" id="KW-1185">Reference proteome</keyword>
<dbReference type="EMBL" id="BNJJ01000003">
    <property type="protein sequence ID" value="GHO83161.1"/>
    <property type="molecule type" value="Genomic_DNA"/>
</dbReference>
<dbReference type="Proteomes" id="UP000635565">
    <property type="component" value="Unassembled WGS sequence"/>
</dbReference>
<reference evidence="1 2" key="1">
    <citation type="journal article" date="2021" name="Int. J. Syst. Evol. Microbiol.">
        <title>Reticulibacter mediterranei gen. nov., sp. nov., within the new family Reticulibacteraceae fam. nov., and Ktedonospora formicarum gen. nov., sp. nov., Ktedonobacter robiniae sp. nov., Dictyobacter formicarum sp. nov. and Dictyobacter arantiisoli sp. nov., belonging to the class Ktedonobacteria.</title>
        <authorList>
            <person name="Yabe S."/>
            <person name="Zheng Y."/>
            <person name="Wang C.M."/>
            <person name="Sakai Y."/>
            <person name="Abe K."/>
            <person name="Yokota A."/>
            <person name="Donadio S."/>
            <person name="Cavaletti L."/>
            <person name="Monciardini P."/>
        </authorList>
    </citation>
    <scope>NUCLEOTIDE SEQUENCE [LARGE SCALE GENOMIC DNA]</scope>
    <source>
        <strain evidence="1 2">SOSP1-9</strain>
    </source>
</reference>
<evidence type="ECO:0000313" key="2">
    <source>
        <dbReference type="Proteomes" id="UP000635565"/>
    </source>
</evidence>